<evidence type="ECO:0000313" key="5">
    <source>
        <dbReference type="Proteomes" id="UP000198346"/>
    </source>
</evidence>
<dbReference type="GO" id="GO:0016491">
    <property type="term" value="F:oxidoreductase activity"/>
    <property type="evidence" value="ECO:0007669"/>
    <property type="project" value="InterPro"/>
</dbReference>
<reference evidence="4 5" key="1">
    <citation type="submission" date="2017-07" db="EMBL/GenBank/DDBJ databases">
        <authorList>
            <person name="Sun Z.S."/>
            <person name="Albrecht U."/>
            <person name="Echele G."/>
            <person name="Lee C.C."/>
        </authorList>
    </citation>
    <scope>NUCLEOTIDE SEQUENCE [LARGE SCALE GENOMIC DNA]</scope>
    <source>
        <strain evidence="4 5">CGMCC 1.12710</strain>
    </source>
</reference>
<gene>
    <name evidence="4" type="ORF">SAMN06297382_0783</name>
</gene>
<name>A0A239PKD6_9PROT</name>
<dbReference type="PANTHER" id="PTHR42943:SF2">
    <property type="entry name" value="GLUTATHIONE S-TRANSFERASE KAPPA 1"/>
    <property type="match status" value="1"/>
</dbReference>
<dbReference type="SUPFAM" id="SSF52833">
    <property type="entry name" value="Thioredoxin-like"/>
    <property type="match status" value="1"/>
</dbReference>
<dbReference type="Gene3D" id="3.40.30.10">
    <property type="entry name" value="Glutaredoxin"/>
    <property type="match status" value="1"/>
</dbReference>
<comment type="similarity">
    <text evidence="1">Belongs to the GST superfamily. NadH family.</text>
</comment>
<keyword evidence="5" id="KW-1185">Reference proteome</keyword>
<dbReference type="Pfam" id="PF01323">
    <property type="entry name" value="DSBA"/>
    <property type="match status" value="1"/>
</dbReference>
<sequence>MARLDIFWSFRSPYSWLAMDRLVAIVREYDVEARFRPVRPLALREPDFFERARPQFLPYLMKDVFREAERLGIAFAPPRPDPVAMDMASGEVAPEQPLMETLMRLAVAAVERGRGLDFARAVAARIWGGTENWQARARLAEAAGEAGLALEDLETWAAQNPDRIAEEIAANEADQLRHHWGVPLMVLDDEPFFGQDRIDSLRWRLDRRGLRRD</sequence>
<evidence type="ECO:0000313" key="4">
    <source>
        <dbReference type="EMBL" id="SNT68282.1"/>
    </source>
</evidence>
<dbReference type="GO" id="GO:0018845">
    <property type="term" value="F:2-hydroxychromene-2-carboxylate isomerase activity"/>
    <property type="evidence" value="ECO:0007669"/>
    <property type="project" value="UniProtKB-UniRule"/>
</dbReference>
<dbReference type="EMBL" id="FZQA01000001">
    <property type="protein sequence ID" value="SNT68282.1"/>
    <property type="molecule type" value="Genomic_DNA"/>
</dbReference>
<feature type="domain" description="DSBA-like thioredoxin" evidence="3">
    <location>
        <begin position="4"/>
        <end position="204"/>
    </location>
</feature>
<dbReference type="Proteomes" id="UP000198346">
    <property type="component" value="Unassembled WGS sequence"/>
</dbReference>
<comment type="catalytic activity">
    <reaction evidence="1">
        <text>2-hydroxychromene-2-carboxylate = (3E)-4-(2-hydroxyphenyl)-2-oxobut-3-enoate</text>
        <dbReference type="Rhea" id="RHEA:27401"/>
        <dbReference type="ChEBI" id="CHEBI:59350"/>
        <dbReference type="ChEBI" id="CHEBI:59353"/>
        <dbReference type="EC" id="5.99.1.4"/>
    </reaction>
</comment>
<dbReference type="RefSeq" id="WP_089411236.1">
    <property type="nucleotide sequence ID" value="NZ_FZQA01000001.1"/>
</dbReference>
<dbReference type="InterPro" id="IPR051924">
    <property type="entry name" value="GST_Kappa/NadH"/>
</dbReference>
<dbReference type="OrthoDB" id="5244108at2"/>
<dbReference type="EC" id="5.99.1.4" evidence="1"/>
<organism evidence="4 5">
    <name type="scientific">Amphiplicatus metriothermophilus</name>
    <dbReference type="NCBI Taxonomy" id="1519374"/>
    <lineage>
        <taxon>Bacteria</taxon>
        <taxon>Pseudomonadati</taxon>
        <taxon>Pseudomonadota</taxon>
        <taxon>Alphaproteobacteria</taxon>
        <taxon>Parvularculales</taxon>
        <taxon>Parvularculaceae</taxon>
        <taxon>Amphiplicatus</taxon>
    </lineage>
</organism>
<dbReference type="InterPro" id="IPR014440">
    <property type="entry name" value="HCCAis_GSTk"/>
</dbReference>
<protein>
    <recommendedName>
        <fullName evidence="1">2-hydroxychromene-2-carboxylate isomerase</fullName>
        <ecNumber evidence="1">5.99.1.4</ecNumber>
    </recommendedName>
</protein>
<evidence type="ECO:0000256" key="1">
    <source>
        <dbReference type="PIRNR" id="PIRNR006386"/>
    </source>
</evidence>
<dbReference type="PIRSF" id="PIRSF006386">
    <property type="entry name" value="HCCAis_GSTk"/>
    <property type="match status" value="1"/>
</dbReference>
<dbReference type="InterPro" id="IPR036249">
    <property type="entry name" value="Thioredoxin-like_sf"/>
</dbReference>
<feature type="active site" description="Nucleophile" evidence="2">
    <location>
        <position position="12"/>
    </location>
</feature>
<dbReference type="PANTHER" id="PTHR42943">
    <property type="entry name" value="GLUTATHIONE S-TRANSFERASE KAPPA"/>
    <property type="match status" value="1"/>
</dbReference>
<keyword evidence="1 4" id="KW-0413">Isomerase</keyword>
<accession>A0A239PKD6</accession>
<proteinExistence type="inferred from homology"/>
<dbReference type="InterPro" id="IPR001853">
    <property type="entry name" value="DSBA-like_thioredoxin_dom"/>
</dbReference>
<evidence type="ECO:0000256" key="2">
    <source>
        <dbReference type="PIRSR" id="PIRSR006386-1"/>
    </source>
</evidence>
<evidence type="ECO:0000259" key="3">
    <source>
        <dbReference type="Pfam" id="PF01323"/>
    </source>
</evidence>
<dbReference type="AlphaFoldDB" id="A0A239PKD6"/>